<keyword evidence="1" id="KW-0472">Membrane</keyword>
<gene>
    <name evidence="2" type="ORF">H3H39_10820</name>
</gene>
<keyword evidence="3" id="KW-1185">Reference proteome</keyword>
<dbReference type="Gene3D" id="3.30.700.10">
    <property type="entry name" value="Glycoprotein, Type 4 Pilin"/>
    <property type="match status" value="1"/>
</dbReference>
<dbReference type="InterPro" id="IPR045584">
    <property type="entry name" value="Pilin-like"/>
</dbReference>
<proteinExistence type="predicted"/>
<keyword evidence="1" id="KW-1133">Transmembrane helix</keyword>
<sequence>MRFWTGASAGRRRAAAGFTIVELITVLVVMGVLGAVAITRFFDNGPIQAREYADQTKAIIRYGQKLAIAQNRPVYVSATGNLFALCVQSACAASDAVTAPAGNNSGSSYTKAQCQIGGSYVSTWMCEGKPDSLTVTASRVTEVGAGGMFFFDAMGRPYNAADIANPLGSASTFTTPLTITVTGNGTAVVVTVEAETGYVH</sequence>
<dbReference type="InterPro" id="IPR012902">
    <property type="entry name" value="N_methyl_site"/>
</dbReference>
<evidence type="ECO:0000256" key="1">
    <source>
        <dbReference type="SAM" id="Phobius"/>
    </source>
</evidence>
<dbReference type="AlphaFoldDB" id="A0A7W2F9J4"/>
<evidence type="ECO:0000313" key="2">
    <source>
        <dbReference type="EMBL" id="MBA5687539.1"/>
    </source>
</evidence>
<name>A0A7W2F9J4_9BURK</name>
<dbReference type="NCBIfam" id="TIGR02532">
    <property type="entry name" value="IV_pilin_GFxxxE"/>
    <property type="match status" value="1"/>
</dbReference>
<dbReference type="SUPFAM" id="SSF54523">
    <property type="entry name" value="Pili subunits"/>
    <property type="match status" value="1"/>
</dbReference>
<reference evidence="2 3" key="1">
    <citation type="submission" date="2020-07" db="EMBL/GenBank/DDBJ databases">
        <title>Novel species isolated from subtropical streams in China.</title>
        <authorList>
            <person name="Lu H."/>
        </authorList>
    </citation>
    <scope>NUCLEOTIDE SEQUENCE [LARGE SCALE GENOMIC DNA]</scope>
    <source>
        <strain evidence="2 3">LX47W</strain>
    </source>
</reference>
<keyword evidence="1" id="KW-0812">Transmembrane</keyword>
<comment type="caution">
    <text evidence="2">The sequence shown here is derived from an EMBL/GenBank/DDBJ whole genome shotgun (WGS) entry which is preliminary data.</text>
</comment>
<protein>
    <submittedName>
        <fullName evidence="2">Prepilin-type N-terminal cleavage/methylation domain-containing protein</fullName>
    </submittedName>
</protein>
<dbReference type="Proteomes" id="UP000573499">
    <property type="component" value="Unassembled WGS sequence"/>
</dbReference>
<evidence type="ECO:0000313" key="3">
    <source>
        <dbReference type="Proteomes" id="UP000573499"/>
    </source>
</evidence>
<feature type="transmembrane region" description="Helical" evidence="1">
    <location>
        <begin position="20"/>
        <end position="42"/>
    </location>
</feature>
<dbReference type="EMBL" id="JACEZU010000004">
    <property type="protein sequence ID" value="MBA5687539.1"/>
    <property type="molecule type" value="Genomic_DNA"/>
</dbReference>
<organism evidence="2 3">
    <name type="scientific">Rugamonas apoptosis</name>
    <dbReference type="NCBI Taxonomy" id="2758570"/>
    <lineage>
        <taxon>Bacteria</taxon>
        <taxon>Pseudomonadati</taxon>
        <taxon>Pseudomonadota</taxon>
        <taxon>Betaproteobacteria</taxon>
        <taxon>Burkholderiales</taxon>
        <taxon>Oxalobacteraceae</taxon>
        <taxon>Telluria group</taxon>
        <taxon>Rugamonas</taxon>
    </lineage>
</organism>
<accession>A0A7W2F9J4</accession>